<feature type="domain" description="DUF7927" evidence="6">
    <location>
        <begin position="453"/>
        <end position="584"/>
    </location>
</feature>
<dbReference type="AlphaFoldDB" id="A0A3N4CWC1"/>
<evidence type="ECO:0000259" key="3">
    <source>
        <dbReference type="Pfam" id="PF17802"/>
    </source>
</evidence>
<dbReference type="InterPro" id="IPR013783">
    <property type="entry name" value="Ig-like_fold"/>
</dbReference>
<protein>
    <submittedName>
        <fullName evidence="8">Cna protein B-type domain</fullName>
    </submittedName>
    <submittedName>
        <fullName evidence="7">DUF11 domain-containing protein</fullName>
    </submittedName>
</protein>
<dbReference type="InterPro" id="IPR057687">
    <property type="entry name" value="DUF7927"/>
</dbReference>
<reference evidence="8 9" key="1">
    <citation type="submission" date="2018-12" db="EMBL/GenBank/DDBJ databases">
        <authorList>
            <consortium name="Pathogen Informatics"/>
        </authorList>
    </citation>
    <scope>NUCLEOTIDE SEQUENCE [LARGE SCALE GENOMIC DNA]</scope>
    <source>
        <strain evidence="8 9">NCTC12967</strain>
    </source>
</reference>
<feature type="transmembrane region" description="Helical" evidence="2">
    <location>
        <begin position="930"/>
        <end position="948"/>
    </location>
</feature>
<dbReference type="EMBL" id="LR134406">
    <property type="protein sequence ID" value="VEH70276.1"/>
    <property type="molecule type" value="Genomic_DNA"/>
</dbReference>
<feature type="region of interest" description="Disordered" evidence="1">
    <location>
        <begin position="310"/>
        <end position="346"/>
    </location>
</feature>
<keyword evidence="2" id="KW-0472">Membrane</keyword>
<evidence type="ECO:0000256" key="1">
    <source>
        <dbReference type="SAM" id="MobiDB-lite"/>
    </source>
</evidence>
<accession>A0A3N4CWC1</accession>
<evidence type="ECO:0000259" key="6">
    <source>
        <dbReference type="Pfam" id="PF25549"/>
    </source>
</evidence>
<dbReference type="Gene3D" id="2.60.40.10">
    <property type="entry name" value="Immunoglobulins"/>
    <property type="match status" value="2"/>
</dbReference>
<keyword evidence="2" id="KW-0812">Transmembrane</keyword>
<dbReference type="InterPro" id="IPR040683">
    <property type="entry name" value="CshA_NR2"/>
</dbReference>
<dbReference type="Pfam" id="PF25549">
    <property type="entry name" value="DUF7927"/>
    <property type="match status" value="1"/>
</dbReference>
<dbReference type="Pfam" id="PF17802">
    <property type="entry name" value="SpaA"/>
    <property type="match status" value="1"/>
</dbReference>
<reference evidence="7" key="2">
    <citation type="submission" date="2021-03" db="EMBL/GenBank/DDBJ databases">
        <title>Human Oral Microbial Genomes.</title>
        <authorList>
            <person name="Johnston C.D."/>
            <person name="Chen T."/>
            <person name="Dewhirst F.E."/>
        </authorList>
    </citation>
    <scope>NUCLEOTIDE SEQUENCE</scope>
    <source>
        <strain evidence="7">F0714</strain>
    </source>
</reference>
<evidence type="ECO:0000259" key="4">
    <source>
        <dbReference type="Pfam" id="PF18651"/>
    </source>
</evidence>
<dbReference type="GO" id="GO:0005975">
    <property type="term" value="P:carbohydrate metabolic process"/>
    <property type="evidence" value="ECO:0007669"/>
    <property type="project" value="UniProtKB-ARBA"/>
</dbReference>
<evidence type="ECO:0000313" key="9">
    <source>
        <dbReference type="Proteomes" id="UP000273044"/>
    </source>
</evidence>
<dbReference type="Pfam" id="PF18651">
    <property type="entry name" value="CshA_NR2"/>
    <property type="match status" value="1"/>
</dbReference>
<gene>
    <name evidence="7" type="ORF">J5A53_07785</name>
    <name evidence="8" type="ORF">NCTC12967_01571</name>
</gene>
<name>A0A3N4CWC1_9ACTN</name>
<evidence type="ECO:0000313" key="8">
    <source>
        <dbReference type="EMBL" id="VEH70276.1"/>
    </source>
</evidence>
<evidence type="ECO:0000313" key="7">
    <source>
        <dbReference type="EMBL" id="QUC09757.1"/>
    </source>
</evidence>
<dbReference type="InterPro" id="IPR045474">
    <property type="entry name" value="GEVED"/>
</dbReference>
<keyword evidence="9" id="KW-1185">Reference proteome</keyword>
<keyword evidence="2" id="KW-1133">Transmembrane helix</keyword>
<proteinExistence type="predicted"/>
<dbReference type="Proteomes" id="UP000273044">
    <property type="component" value="Chromosome"/>
</dbReference>
<sequence>MKLLKRIVFGMLAALVTAVSGIVLIPRPAQADYATGGRGYFVKSVVWAEWGNKGDIIPASGLTKTQYTQVGSTTLALECTLSQPDSGSGYGYNQNTTLDVWTAGSWRKDGLDDLYNRGGTGTNNRMTNAIHTKYAKTTVSFKVSCSAIVSGPGFPAGGQRVPVDGMVVADAESSDPNPDEYIKVETSSNAQWRVLDRIRDSGCTSTTLAQQSTSGGSRTLTLLPGGVTCPNTGPTVAMVASNVSEATITMFGQGQAAAAVGAVINLDYGDAPISYGAAAAQYLTGWNGSSLPDGTTDAFSTRLAWPPRNPDVMLGRRIDPEPVNPVNGDGTQDDKNPASPNDEDAISGTPLYHVIQGGGTATQEIVCTGRGHNRGWVDWNRNGVFDEAEASDTVQCAGGRATLTWSIPQDAVTGNSYLRLRAAAAADSLTSPTGLTVTGEVEDHKVQISTYELEISKTSDALVGKKFAGDEVTYTVTAKNPSRTPFTNTSPAYVFDDLRGVLDDATVITGSLQATVGNSSRGDVVFDSNTSRIAWRGTLAPNETLTLTYRVRLKVGGDRDLRNVAWGQAGVATPATNVTCENRTAEGRDGSTNHPCAAERYQLMSLLKTFQNNYDPAPNAADWTLTATGNFGGETGDTERVVPGNTAVTNANTFVVPVGESFQFKEKAAPEVMKGYEFLNPGVTAVGGNQVELVNRDKPASAKWTKTDSETGELIGESEWTLKGPTAPGGLVITDCIAADRSLCTGPDKDPGAGSFLLEELKWGEHTLTEVAPPPGYVLSNFSEQIVRLSSTDTGSEPFEIGAIPNDRLPGSISWRKTESGTTNPLAGSVWKLTNASGATITDITDCVAPGSCTGPDQDPAPGSFRVERLSWGTWTLTETGAPLGYLLTTREETLQIGSQAVHQTVKDPFENTRAPVPVLPLTGGTPSDIYHYSGGGLLIVAAALVLLKRCRRNKHS</sequence>
<dbReference type="Proteomes" id="UP000677180">
    <property type="component" value="Chromosome"/>
</dbReference>
<dbReference type="InterPro" id="IPR041033">
    <property type="entry name" value="SpaA_PFL_dom_1"/>
</dbReference>
<dbReference type="RefSeq" id="WP_014846633.1">
    <property type="nucleotide sequence ID" value="NZ_CP040007.1"/>
</dbReference>
<dbReference type="EMBL" id="CP072385">
    <property type="protein sequence ID" value="QUC09757.1"/>
    <property type="molecule type" value="Genomic_DNA"/>
</dbReference>
<dbReference type="Pfam" id="PF20009">
    <property type="entry name" value="GEVED"/>
    <property type="match status" value="1"/>
</dbReference>
<feature type="domain" description="SpaA-like prealbumin fold" evidence="3">
    <location>
        <begin position="811"/>
        <end position="901"/>
    </location>
</feature>
<dbReference type="OrthoDB" id="134475at2"/>
<evidence type="ECO:0000259" key="5">
    <source>
        <dbReference type="Pfam" id="PF20009"/>
    </source>
</evidence>
<feature type="domain" description="Surface adhesin CshA non-repetitive" evidence="4">
    <location>
        <begin position="44"/>
        <end position="263"/>
    </location>
</feature>
<dbReference type="GeneID" id="64407038"/>
<feature type="domain" description="GEVED" evidence="5">
    <location>
        <begin position="374"/>
        <end position="447"/>
    </location>
</feature>
<organism evidence="8 9">
    <name type="scientific">Arachnia propionica</name>
    <dbReference type="NCBI Taxonomy" id="1750"/>
    <lineage>
        <taxon>Bacteria</taxon>
        <taxon>Bacillati</taxon>
        <taxon>Actinomycetota</taxon>
        <taxon>Actinomycetes</taxon>
        <taxon>Propionibacteriales</taxon>
        <taxon>Propionibacteriaceae</taxon>
        <taxon>Arachnia</taxon>
    </lineage>
</organism>
<evidence type="ECO:0000256" key="2">
    <source>
        <dbReference type="SAM" id="Phobius"/>
    </source>
</evidence>